<accession>A0A5D4KER4</accession>
<evidence type="ECO:0000313" key="3">
    <source>
        <dbReference type="Proteomes" id="UP000323317"/>
    </source>
</evidence>
<organism evidence="2 3">
    <name type="scientific">Rossellomorea vietnamensis</name>
    <dbReference type="NCBI Taxonomy" id="218284"/>
    <lineage>
        <taxon>Bacteria</taxon>
        <taxon>Bacillati</taxon>
        <taxon>Bacillota</taxon>
        <taxon>Bacilli</taxon>
        <taxon>Bacillales</taxon>
        <taxon>Bacillaceae</taxon>
        <taxon>Rossellomorea</taxon>
    </lineage>
</organism>
<evidence type="ECO:0000313" key="2">
    <source>
        <dbReference type="EMBL" id="TYR75379.1"/>
    </source>
</evidence>
<gene>
    <name evidence="2" type="ORF">FZC79_10705</name>
</gene>
<evidence type="ECO:0000259" key="1">
    <source>
        <dbReference type="Pfam" id="PF14317"/>
    </source>
</evidence>
<reference evidence="2 3" key="1">
    <citation type="submission" date="2019-08" db="EMBL/GenBank/DDBJ databases">
        <title>Bacillus genomes from the desert of Cuatro Cienegas, Coahuila.</title>
        <authorList>
            <person name="Olmedo-Alvarez G."/>
        </authorList>
    </citation>
    <scope>NUCLEOTIDE SEQUENCE [LARGE SCALE GENOMIC DNA]</scope>
    <source>
        <strain evidence="2 3">CH40_1T</strain>
    </source>
</reference>
<dbReference type="Proteomes" id="UP000323317">
    <property type="component" value="Unassembled WGS sequence"/>
</dbReference>
<dbReference type="EMBL" id="VTEH01000007">
    <property type="protein sequence ID" value="TYR75379.1"/>
    <property type="molecule type" value="Genomic_DNA"/>
</dbReference>
<proteinExistence type="predicted"/>
<name>A0A5D4KER4_9BACI</name>
<sequence length="82" mass="9980">MKNEITYIFSSDEIQQKIRKSTNYLEWNDILKVREHPDMFQLYISRNKAILLPNSYFNSKADKEKFKQLIYKNVSKEKVKFL</sequence>
<dbReference type="InterPro" id="IPR025588">
    <property type="entry name" value="YcxB-like_C"/>
</dbReference>
<feature type="domain" description="YcxB-like C-terminal" evidence="1">
    <location>
        <begin position="9"/>
        <end position="70"/>
    </location>
</feature>
<dbReference type="Pfam" id="PF14317">
    <property type="entry name" value="YcxB"/>
    <property type="match status" value="1"/>
</dbReference>
<protein>
    <submittedName>
        <fullName evidence="2">YcxB family protein</fullName>
    </submittedName>
</protein>
<dbReference type="AlphaFoldDB" id="A0A5D4KER4"/>
<comment type="caution">
    <text evidence="2">The sequence shown here is derived from an EMBL/GenBank/DDBJ whole genome shotgun (WGS) entry which is preliminary data.</text>
</comment>